<evidence type="ECO:0000256" key="6">
    <source>
        <dbReference type="ARBA" id="ARBA00022777"/>
    </source>
</evidence>
<dbReference type="InterPro" id="IPR001127">
    <property type="entry name" value="PTS_EIIA_1_perm"/>
</dbReference>
<gene>
    <name evidence="8" type="ORF">CHM34_13165</name>
</gene>
<dbReference type="PROSITE" id="PS00371">
    <property type="entry name" value="PTS_EIIA_TYPE_1_HIS"/>
    <property type="match status" value="1"/>
</dbReference>
<comment type="subcellular location">
    <subcellularLocation>
        <location evidence="1">Cytoplasm</location>
    </subcellularLocation>
</comment>
<dbReference type="EMBL" id="NOWF01000008">
    <property type="protein sequence ID" value="OYD06887.1"/>
    <property type="molecule type" value="Genomic_DNA"/>
</dbReference>
<dbReference type="Proteomes" id="UP000215459">
    <property type="component" value="Unassembled WGS sequence"/>
</dbReference>
<dbReference type="PANTHER" id="PTHR45008">
    <property type="entry name" value="PTS SYSTEM GLUCOSE-SPECIFIC EIIA COMPONENT"/>
    <property type="match status" value="1"/>
</dbReference>
<evidence type="ECO:0000313" key="8">
    <source>
        <dbReference type="EMBL" id="OYD06887.1"/>
    </source>
</evidence>
<keyword evidence="2" id="KW-0813">Transport</keyword>
<proteinExistence type="predicted"/>
<dbReference type="GO" id="GO:0005737">
    <property type="term" value="C:cytoplasm"/>
    <property type="evidence" value="ECO:0007669"/>
    <property type="project" value="UniProtKB-SubCell"/>
</dbReference>
<dbReference type="InterPro" id="IPR011055">
    <property type="entry name" value="Dup_hybrid_motif"/>
</dbReference>
<keyword evidence="3 8" id="KW-0762">Sugar transport</keyword>
<evidence type="ECO:0000256" key="4">
    <source>
        <dbReference type="ARBA" id="ARBA00022679"/>
    </source>
</evidence>
<evidence type="ECO:0000256" key="5">
    <source>
        <dbReference type="ARBA" id="ARBA00022683"/>
    </source>
</evidence>
<keyword evidence="9" id="KW-1185">Reference proteome</keyword>
<accession>A0A235B4R6</accession>
<dbReference type="SUPFAM" id="SSF51261">
    <property type="entry name" value="Duplicated hybrid motif"/>
    <property type="match status" value="1"/>
</dbReference>
<dbReference type="GO" id="GO:0009401">
    <property type="term" value="P:phosphoenolpyruvate-dependent sugar phosphotransferase system"/>
    <property type="evidence" value="ECO:0007669"/>
    <property type="project" value="UniProtKB-KW"/>
</dbReference>
<organism evidence="8 9">
    <name type="scientific">Paludifilum halophilum</name>
    <dbReference type="NCBI Taxonomy" id="1642702"/>
    <lineage>
        <taxon>Bacteria</taxon>
        <taxon>Bacillati</taxon>
        <taxon>Bacillota</taxon>
        <taxon>Bacilli</taxon>
        <taxon>Bacillales</taxon>
        <taxon>Thermoactinomycetaceae</taxon>
        <taxon>Paludifilum</taxon>
    </lineage>
</organism>
<dbReference type="Pfam" id="PF00358">
    <property type="entry name" value="PTS_EIIA_1"/>
    <property type="match status" value="1"/>
</dbReference>
<sequence length="168" mass="18344">MALFKKWFKKRKDQNELQIQSPLKGKAVPLTEVPDPVFSEKMMGDGAAVIPEEGRLVSPIDGEVVQLFPTNHAVGIRSGEGVEVLLHIGLETVGMEGEGFSAHVKVGDRVKAGQSLIDFSLEKVEEKAKSTITPVVITNMDRVEKIEPVYTGESQASGETMLRVSLKE</sequence>
<evidence type="ECO:0000256" key="1">
    <source>
        <dbReference type="ARBA" id="ARBA00004496"/>
    </source>
</evidence>
<comment type="caution">
    <text evidence="8">The sequence shown here is derived from an EMBL/GenBank/DDBJ whole genome shotgun (WGS) entry which is preliminary data.</text>
</comment>
<dbReference type="GO" id="GO:0016301">
    <property type="term" value="F:kinase activity"/>
    <property type="evidence" value="ECO:0007669"/>
    <property type="project" value="UniProtKB-KW"/>
</dbReference>
<dbReference type="PANTHER" id="PTHR45008:SF1">
    <property type="entry name" value="PTS SYSTEM GLUCOSE-SPECIFIC EIIA COMPONENT"/>
    <property type="match status" value="1"/>
</dbReference>
<dbReference type="InterPro" id="IPR050890">
    <property type="entry name" value="PTS_EIIA_component"/>
</dbReference>
<keyword evidence="6" id="KW-0418">Kinase</keyword>
<protein>
    <submittedName>
        <fullName evidence="8">PTS glucose transporter subunit IIA</fullName>
    </submittedName>
</protein>
<keyword evidence="4" id="KW-0808">Transferase</keyword>
<evidence type="ECO:0000256" key="2">
    <source>
        <dbReference type="ARBA" id="ARBA00022448"/>
    </source>
</evidence>
<dbReference type="PROSITE" id="PS51093">
    <property type="entry name" value="PTS_EIIA_TYPE_1"/>
    <property type="match status" value="1"/>
</dbReference>
<reference evidence="8 9" key="1">
    <citation type="submission" date="2017-07" db="EMBL/GenBank/DDBJ databases">
        <title>The genome sequence of Paludifilum halophilum highlights mechanisms for microbial adaptation to high salt environemnts.</title>
        <authorList>
            <person name="Belbahri L."/>
        </authorList>
    </citation>
    <scope>NUCLEOTIDE SEQUENCE [LARGE SCALE GENOMIC DNA]</scope>
    <source>
        <strain evidence="8 9">DSM 102817</strain>
    </source>
</reference>
<dbReference type="AlphaFoldDB" id="A0A235B4R6"/>
<name>A0A235B4R6_9BACL</name>
<feature type="domain" description="PTS EIIA type-1" evidence="7">
    <location>
        <begin position="35"/>
        <end position="139"/>
    </location>
</feature>
<keyword evidence="5" id="KW-0598">Phosphotransferase system</keyword>
<dbReference type="NCBIfam" id="TIGR00830">
    <property type="entry name" value="PTBA"/>
    <property type="match status" value="1"/>
</dbReference>
<dbReference type="Gene3D" id="2.70.70.10">
    <property type="entry name" value="Glucose Permease (Domain IIA)"/>
    <property type="match status" value="1"/>
</dbReference>
<dbReference type="OrthoDB" id="92465at2"/>
<dbReference type="FunFam" id="2.70.70.10:FF:000001">
    <property type="entry name" value="PTS system glucose-specific IIA component"/>
    <property type="match status" value="1"/>
</dbReference>
<evidence type="ECO:0000259" key="7">
    <source>
        <dbReference type="PROSITE" id="PS51093"/>
    </source>
</evidence>
<evidence type="ECO:0000256" key="3">
    <source>
        <dbReference type="ARBA" id="ARBA00022597"/>
    </source>
</evidence>
<evidence type="ECO:0000313" key="9">
    <source>
        <dbReference type="Proteomes" id="UP000215459"/>
    </source>
</evidence>